<evidence type="ECO:0000313" key="2">
    <source>
        <dbReference type="EMBL" id="GMT22903.1"/>
    </source>
</evidence>
<feature type="non-terminal residue" evidence="2">
    <location>
        <position position="1"/>
    </location>
</feature>
<keyword evidence="1" id="KW-0812">Transmembrane</keyword>
<evidence type="ECO:0000256" key="1">
    <source>
        <dbReference type="SAM" id="Phobius"/>
    </source>
</evidence>
<name>A0AAV5VXB6_9BILA</name>
<keyword evidence="1" id="KW-1133">Transmembrane helix</keyword>
<dbReference type="Proteomes" id="UP001432322">
    <property type="component" value="Unassembled WGS sequence"/>
</dbReference>
<dbReference type="AlphaFoldDB" id="A0AAV5VXB6"/>
<feature type="non-terminal residue" evidence="2">
    <location>
        <position position="98"/>
    </location>
</feature>
<comment type="caution">
    <text evidence="2">The sequence shown here is derived from an EMBL/GenBank/DDBJ whole genome shotgun (WGS) entry which is preliminary data.</text>
</comment>
<keyword evidence="1" id="KW-0472">Membrane</keyword>
<feature type="transmembrane region" description="Helical" evidence="1">
    <location>
        <begin position="76"/>
        <end position="94"/>
    </location>
</feature>
<organism evidence="2 3">
    <name type="scientific">Pristionchus fissidentatus</name>
    <dbReference type="NCBI Taxonomy" id="1538716"/>
    <lineage>
        <taxon>Eukaryota</taxon>
        <taxon>Metazoa</taxon>
        <taxon>Ecdysozoa</taxon>
        <taxon>Nematoda</taxon>
        <taxon>Chromadorea</taxon>
        <taxon>Rhabditida</taxon>
        <taxon>Rhabditina</taxon>
        <taxon>Diplogasteromorpha</taxon>
        <taxon>Diplogasteroidea</taxon>
        <taxon>Neodiplogasteridae</taxon>
        <taxon>Pristionchus</taxon>
    </lineage>
</organism>
<evidence type="ECO:0000313" key="3">
    <source>
        <dbReference type="Proteomes" id="UP001432322"/>
    </source>
</evidence>
<proteinExistence type="predicted"/>
<keyword evidence="3" id="KW-1185">Reference proteome</keyword>
<gene>
    <name evidence="2" type="ORF">PFISCL1PPCAC_14200</name>
</gene>
<feature type="transmembrane region" description="Helical" evidence="1">
    <location>
        <begin position="38"/>
        <end position="55"/>
    </location>
</feature>
<sequence length="98" mass="11181">IPVQSNHSEADACECDAENEKPEIFPFQQRNVVVLEEAAHLIPGIIALVVFQLLTRVRLREWVLSNRNLGERRHFLVHYVIVVVLIVDCIPSQTPTQV</sequence>
<protein>
    <recommendedName>
        <fullName evidence="4">G protein-coupled receptor</fullName>
    </recommendedName>
</protein>
<accession>A0AAV5VXB6</accession>
<evidence type="ECO:0008006" key="4">
    <source>
        <dbReference type="Google" id="ProtNLM"/>
    </source>
</evidence>
<reference evidence="2" key="1">
    <citation type="submission" date="2023-10" db="EMBL/GenBank/DDBJ databases">
        <title>Genome assembly of Pristionchus species.</title>
        <authorList>
            <person name="Yoshida K."/>
            <person name="Sommer R.J."/>
        </authorList>
    </citation>
    <scope>NUCLEOTIDE SEQUENCE</scope>
    <source>
        <strain evidence="2">RS5133</strain>
    </source>
</reference>
<dbReference type="EMBL" id="BTSY01000004">
    <property type="protein sequence ID" value="GMT22903.1"/>
    <property type="molecule type" value="Genomic_DNA"/>
</dbReference>